<name>S0DDQ6_9ZZZZ</name>
<sequence length="67" mass="7741">MIQNPNTIRTEGYRVLSRELGAANAANFLRQIENGSGDYTKERQTMLDENSIDTIAKRIRKRKDQRS</sequence>
<protein>
    <submittedName>
        <fullName evidence="1">Uncharacterized protein</fullName>
    </submittedName>
</protein>
<organism evidence="1">
    <name type="scientific">termite gut metagenome</name>
    <dbReference type="NCBI Taxonomy" id="433724"/>
    <lineage>
        <taxon>unclassified sequences</taxon>
        <taxon>metagenomes</taxon>
        <taxon>organismal metagenomes</taxon>
    </lineage>
</organism>
<reference evidence="1" key="2">
    <citation type="journal article" date="2013" name="Biotechnol. Biofuels">
        <title>Mining for hemicellulases in the fungus-growing termite Pseudacanthotermes militaris using functional metagenomics.</title>
        <authorList>
            <person name="Bastien G."/>
            <person name="Arnal G."/>
            <person name="Bozonnet S."/>
            <person name="Laguerre S."/>
            <person name="Ferreira F."/>
            <person name="Faure R."/>
            <person name="Henrissat B."/>
            <person name="Lefevre F."/>
            <person name="Robe P."/>
            <person name="Bouchez O."/>
            <person name="Noirot C."/>
            <person name="Dumon C."/>
            <person name="O'Donohue M."/>
        </authorList>
    </citation>
    <scope>NUCLEOTIDE SEQUENCE</scope>
</reference>
<dbReference type="EMBL" id="HF548270">
    <property type="protein sequence ID" value="CCO20834.1"/>
    <property type="molecule type" value="Genomic_DNA"/>
</dbReference>
<evidence type="ECO:0000313" key="1">
    <source>
        <dbReference type="EMBL" id="CCO20834.1"/>
    </source>
</evidence>
<proteinExistence type="predicted"/>
<dbReference type="AlphaFoldDB" id="S0DDQ6"/>
<reference evidence="1" key="1">
    <citation type="submission" date="2012-10" db="EMBL/GenBank/DDBJ databases">
        <authorList>
            <person name="Sandrine L."/>
        </authorList>
    </citation>
    <scope>NUCLEOTIDE SEQUENCE</scope>
</reference>
<gene>
    <name evidence="1" type="ORF">BN138_22</name>
</gene>
<accession>S0DDQ6</accession>